<feature type="region of interest" description="Disordered" evidence="10">
    <location>
        <begin position="351"/>
        <end position="385"/>
    </location>
</feature>
<keyword evidence="7" id="KW-0675">Receptor</keyword>
<evidence type="ECO:0000259" key="12">
    <source>
        <dbReference type="PROSITE" id="PS51030"/>
    </source>
</evidence>
<evidence type="ECO:0000256" key="4">
    <source>
        <dbReference type="ARBA" id="ARBA00023015"/>
    </source>
</evidence>
<dbReference type="InterPro" id="IPR011011">
    <property type="entry name" value="Znf_FYVE_PHD"/>
</dbReference>
<feature type="domain" description="PHD-type" evidence="11">
    <location>
        <begin position="1303"/>
        <end position="1354"/>
    </location>
</feature>
<dbReference type="InterPro" id="IPR013088">
    <property type="entry name" value="Znf_NHR/GATA"/>
</dbReference>
<dbReference type="SUPFAM" id="SSF57716">
    <property type="entry name" value="Glucocorticoid receptor-like (DNA-binding domain)"/>
    <property type="match status" value="1"/>
</dbReference>
<feature type="compositionally biased region" description="Acidic residues" evidence="10">
    <location>
        <begin position="1251"/>
        <end position="1264"/>
    </location>
</feature>
<evidence type="ECO:0000256" key="10">
    <source>
        <dbReference type="SAM" id="MobiDB-lite"/>
    </source>
</evidence>
<feature type="region of interest" description="Disordered" evidence="10">
    <location>
        <begin position="1207"/>
        <end position="1268"/>
    </location>
</feature>
<reference evidence="14 15" key="1">
    <citation type="submission" date="2021-06" db="EMBL/GenBank/DDBJ databases">
        <title>Caerostris extrusa draft genome.</title>
        <authorList>
            <person name="Kono N."/>
            <person name="Arakawa K."/>
        </authorList>
    </citation>
    <scope>NUCLEOTIDE SEQUENCE [LARGE SCALE GENOMIC DNA]</scope>
</reference>
<feature type="compositionally biased region" description="Basic and acidic residues" evidence="10">
    <location>
        <begin position="1228"/>
        <end position="1239"/>
    </location>
</feature>
<evidence type="ECO:0000256" key="9">
    <source>
        <dbReference type="PROSITE-ProRule" id="PRU00509"/>
    </source>
</evidence>
<evidence type="ECO:0000256" key="7">
    <source>
        <dbReference type="ARBA" id="ARBA00023170"/>
    </source>
</evidence>
<dbReference type="SMART" id="SM00249">
    <property type="entry name" value="PHD"/>
    <property type="match status" value="2"/>
</dbReference>
<evidence type="ECO:0000256" key="8">
    <source>
        <dbReference type="ARBA" id="ARBA00023242"/>
    </source>
</evidence>
<feature type="compositionally biased region" description="Basic and acidic residues" evidence="10">
    <location>
        <begin position="485"/>
        <end position="505"/>
    </location>
</feature>
<feature type="domain" description="Nuclear receptor" evidence="12">
    <location>
        <begin position="643"/>
        <end position="734"/>
    </location>
</feature>
<dbReference type="InterPro" id="IPR001965">
    <property type="entry name" value="Znf_PHD"/>
</dbReference>
<accession>A0AAV4PZU9</accession>
<sequence>MARLRFPGRPGQRIGKNYVKYVYDDIKFNNDICNPAFHKFELGLKLFYDLFGYSDEEEDFEGFSVEDIAQAEASVAQKSKQKEAIQRLFESSNGLSSPATSEIDKLCSSSDSDTSTFSIRQERGMRNIVRKSYDKMIKDGLKSNVSSDTVCNDRASQCSKPKLSGRQSSQSETRLKTQPSMEQMSTVYKNLNKSKSNILTDSNLSSGNKMLKKNSLVRHLLEKAKHQGKSRRGRRKNMQPTLQKKFRKHYIYQTSMRKKIPTIEKDESIENKMRKKSSRSEHSIAQNVLNFENNNSVNVERRILKPKLKRSFSGHKRFILPSMSARSSRKIIPRKRYIDEYDLCGRKMQDEDSHCSRSSLSGSSETISAMDGGSSPEDTQIEDSRYSKKYQKKIGLLDRPLVIEGKRQWKPSLKVQMKLSEMNYEYPFGLKKNDDSSGTGASSGSFKDIIMPDMVSKYAEKMAQKPKDRPFKILESFKKSASHSVKSEPEKAESSDDMDDDRKPEDKLEKVAAKIEKLLKSQWEGRLKESSLHSSAKMPSKFDSAAQWKNEHQQRTSTQKRTKNIIRKARLQLKKKNLNLRARKSNKDFPLSNDDVKNKDVKNKPGFSEKTASAVPKLPIVNQSDVPSKNLSCVLPTNACETAFGCVVCGFSKLYVHGEKLHNEASCGACSRFFDTFAKSPKQYFCTKDGNCSIDRNKDSASRKLLNSRCKACWLKLCMEKFTVSAVLRDQLSKYVPRLDAPPHNPLIIVENVEPTEHPEDGQVRGPRIKHVCRRAAVVLGLPRATFPDLSESKESFHLSALPQEEKQKILETIPLEEKVTQVTNNEIVATTSEIVTLQSSSKDIKQMGKKKSHKDLKIKNSVHMDLMKKSSVLIHKEQKRRKLLMKKSMKHSHKHSFKKSLKVGSKNEMKKTLKFSYKSAVKTSLKTSPKVVSRRPLRTGKFRKMRCKQCEGCLAEDCGECACAKFGGPNLIKQACIHRRCLRPIMPVPDQSSKPSHYENDKGKPSGGNSSFGGDGPSGIGLSLSSSSSSPTSPDGSSCGSSCSSSSSSSSSGSSGSSSSSSSSHSSTSTSSSSSSSDNITVPHNNVLVDSCSNVSFMQSIVSEPVILQESECTDNNIVTNTIFQELGFNGESYSSSSPSLHELVTSSFASPQQRMLYSNQVIDGPLYKETGDTIFYDDSSSIIELKNASFAPSLIYGASIGDTDDSVSYSSNTGSKNQNSRQGTSDSRKPHYSKEQDQYGSAGSGGQESNEDDDDDDGDDDDEKSKKKKHYIYADYWEDYDFDRISSQGYALISSQQMPLPCVCYLCGSAGEEKLIFCVLCCEPYHTFCLPEDDIPYEENLENWCCKRCQCCAVCGLKQNLLKCKKCQCTYHAECLTPHYPTKPSRKKRVWMCPKCVKCKSCGTTSPASSGGISWNFDLNLCQPCAKLTDKDEGYEILFLVYLKQLFIPVFDVLLKQLLCGKKAIKEYLKHGLKSVLNSVLSARCARHLIKPVESSSSISIISNNLNCINKNESTEKTVLAPNTQNRS</sequence>
<keyword evidence="1" id="KW-0479">Metal-binding</keyword>
<feature type="domain" description="CXXC-type" evidence="13">
    <location>
        <begin position="941"/>
        <end position="983"/>
    </location>
</feature>
<dbReference type="PROSITE" id="PS50016">
    <property type="entry name" value="ZF_PHD_2"/>
    <property type="match status" value="2"/>
</dbReference>
<keyword evidence="6" id="KW-0804">Transcription</keyword>
<feature type="region of interest" description="Disordered" evidence="10">
    <location>
        <begin position="91"/>
        <end position="115"/>
    </location>
</feature>
<keyword evidence="15" id="KW-1185">Reference proteome</keyword>
<dbReference type="PROSITE" id="PS51030">
    <property type="entry name" value="NUCLEAR_REC_DBD_2"/>
    <property type="match status" value="1"/>
</dbReference>
<dbReference type="InterPro" id="IPR002857">
    <property type="entry name" value="Znf_CXXC"/>
</dbReference>
<keyword evidence="5" id="KW-0238">DNA-binding</keyword>
<dbReference type="Gene3D" id="3.30.40.10">
    <property type="entry name" value="Zinc/RING finger domain, C3HC4 (zinc finger)"/>
    <property type="match status" value="1"/>
</dbReference>
<dbReference type="GO" id="GO:0003700">
    <property type="term" value="F:DNA-binding transcription factor activity"/>
    <property type="evidence" value="ECO:0007669"/>
    <property type="project" value="InterPro"/>
</dbReference>
<evidence type="ECO:0000313" key="15">
    <source>
        <dbReference type="Proteomes" id="UP001054945"/>
    </source>
</evidence>
<feature type="region of interest" description="Disordered" evidence="10">
    <location>
        <begin position="987"/>
        <end position="1082"/>
    </location>
</feature>
<dbReference type="InterPro" id="IPR013083">
    <property type="entry name" value="Znf_RING/FYVE/PHD"/>
</dbReference>
<feature type="compositionally biased region" description="Polar residues" evidence="10">
    <location>
        <begin position="91"/>
        <end position="100"/>
    </location>
</feature>
<dbReference type="PROSITE" id="PS51058">
    <property type="entry name" value="ZF_CXXC"/>
    <property type="match status" value="1"/>
</dbReference>
<feature type="compositionally biased region" description="Polar residues" evidence="10">
    <location>
        <begin position="1208"/>
        <end position="1227"/>
    </location>
</feature>
<dbReference type="SUPFAM" id="SSF57903">
    <property type="entry name" value="FYVE/PHD zinc finger"/>
    <property type="match status" value="1"/>
</dbReference>
<keyword evidence="8" id="KW-0539">Nucleus</keyword>
<proteinExistence type="predicted"/>
<feature type="domain" description="PHD-type" evidence="11">
    <location>
        <begin position="1351"/>
        <end position="1401"/>
    </location>
</feature>
<keyword evidence="2 9" id="KW-0863">Zinc-finger</keyword>
<evidence type="ECO:0000256" key="6">
    <source>
        <dbReference type="ARBA" id="ARBA00023163"/>
    </source>
</evidence>
<keyword evidence="4" id="KW-0805">Transcription regulation</keyword>
<feature type="compositionally biased region" description="Gly residues" evidence="10">
    <location>
        <begin position="1011"/>
        <end position="1020"/>
    </location>
</feature>
<comment type="caution">
    <text evidence="14">The sequence shown here is derived from an EMBL/GenBank/DDBJ whole genome shotgun (WGS) entry which is preliminary data.</text>
</comment>
<dbReference type="Proteomes" id="UP001054945">
    <property type="component" value="Unassembled WGS sequence"/>
</dbReference>
<dbReference type="GO" id="GO:0008270">
    <property type="term" value="F:zinc ion binding"/>
    <property type="evidence" value="ECO:0007669"/>
    <property type="project" value="UniProtKB-KW"/>
</dbReference>
<evidence type="ECO:0000313" key="14">
    <source>
        <dbReference type="EMBL" id="GIY02386.1"/>
    </source>
</evidence>
<feature type="region of interest" description="Disordered" evidence="10">
    <location>
        <begin position="144"/>
        <end position="182"/>
    </location>
</feature>
<feature type="compositionally biased region" description="Low complexity" evidence="10">
    <location>
        <begin position="1021"/>
        <end position="1078"/>
    </location>
</feature>
<evidence type="ECO:0000256" key="5">
    <source>
        <dbReference type="ARBA" id="ARBA00023125"/>
    </source>
</evidence>
<protein>
    <submittedName>
        <fullName evidence="14">Uncharacterized protein</fullName>
    </submittedName>
</protein>
<dbReference type="InterPro" id="IPR001628">
    <property type="entry name" value="Znf_hrmn_rcpt"/>
</dbReference>
<feature type="region of interest" description="Disordered" evidence="10">
    <location>
        <begin position="478"/>
        <end position="505"/>
    </location>
</feature>
<feature type="region of interest" description="Disordered" evidence="10">
    <location>
        <begin position="583"/>
        <end position="609"/>
    </location>
</feature>
<organism evidence="14 15">
    <name type="scientific">Caerostris extrusa</name>
    <name type="common">Bark spider</name>
    <name type="synonym">Caerostris bankana</name>
    <dbReference type="NCBI Taxonomy" id="172846"/>
    <lineage>
        <taxon>Eukaryota</taxon>
        <taxon>Metazoa</taxon>
        <taxon>Ecdysozoa</taxon>
        <taxon>Arthropoda</taxon>
        <taxon>Chelicerata</taxon>
        <taxon>Arachnida</taxon>
        <taxon>Araneae</taxon>
        <taxon>Araneomorphae</taxon>
        <taxon>Entelegynae</taxon>
        <taxon>Araneoidea</taxon>
        <taxon>Araneidae</taxon>
        <taxon>Caerostris</taxon>
    </lineage>
</organism>
<evidence type="ECO:0000256" key="1">
    <source>
        <dbReference type="ARBA" id="ARBA00022723"/>
    </source>
</evidence>
<dbReference type="CDD" id="cd15506">
    <property type="entry name" value="PHD1_KMT2A_like"/>
    <property type="match status" value="1"/>
</dbReference>
<evidence type="ECO:0000256" key="3">
    <source>
        <dbReference type="ARBA" id="ARBA00022833"/>
    </source>
</evidence>
<keyword evidence="3" id="KW-0862">Zinc</keyword>
<dbReference type="GO" id="GO:0043565">
    <property type="term" value="F:sequence-specific DNA binding"/>
    <property type="evidence" value="ECO:0007669"/>
    <property type="project" value="InterPro"/>
</dbReference>
<dbReference type="Pfam" id="PF02008">
    <property type="entry name" value="zf-CXXC"/>
    <property type="match status" value="1"/>
</dbReference>
<feature type="compositionally biased region" description="Low complexity" evidence="10">
    <location>
        <begin position="356"/>
        <end position="369"/>
    </location>
</feature>
<evidence type="ECO:0000259" key="13">
    <source>
        <dbReference type="PROSITE" id="PS51058"/>
    </source>
</evidence>
<name>A0AAV4PZU9_CAEEX</name>
<gene>
    <name evidence="14" type="primary">Kmt2a</name>
    <name evidence="14" type="ORF">CEXT_389471</name>
</gene>
<evidence type="ECO:0000256" key="2">
    <source>
        <dbReference type="ARBA" id="ARBA00022771"/>
    </source>
</evidence>
<evidence type="ECO:0000259" key="11">
    <source>
        <dbReference type="PROSITE" id="PS50016"/>
    </source>
</evidence>
<dbReference type="InterPro" id="IPR019787">
    <property type="entry name" value="Znf_PHD-finger"/>
</dbReference>
<dbReference type="EMBL" id="BPLR01005440">
    <property type="protein sequence ID" value="GIY02386.1"/>
    <property type="molecule type" value="Genomic_DNA"/>
</dbReference>
<dbReference type="Gene3D" id="3.30.50.10">
    <property type="entry name" value="Erythroid Transcription Factor GATA-1, subunit A"/>
    <property type="match status" value="1"/>
</dbReference>
<feature type="compositionally biased region" description="Basic and acidic residues" evidence="10">
    <location>
        <begin position="594"/>
        <end position="603"/>
    </location>
</feature>